<dbReference type="EMBL" id="KZ293651">
    <property type="protein sequence ID" value="PBK95926.1"/>
    <property type="molecule type" value="Genomic_DNA"/>
</dbReference>
<dbReference type="OMA" id="AWAGINS"/>
<evidence type="ECO:0000256" key="1">
    <source>
        <dbReference type="SAM" id="MobiDB-lite"/>
    </source>
</evidence>
<feature type="region of interest" description="Disordered" evidence="1">
    <location>
        <begin position="105"/>
        <end position="168"/>
    </location>
</feature>
<evidence type="ECO:0000313" key="3">
    <source>
        <dbReference type="Proteomes" id="UP000217790"/>
    </source>
</evidence>
<feature type="compositionally biased region" description="Polar residues" evidence="1">
    <location>
        <begin position="111"/>
        <end position="122"/>
    </location>
</feature>
<dbReference type="InParanoid" id="A0A2H3E8E9"/>
<dbReference type="Proteomes" id="UP000217790">
    <property type="component" value="Unassembled WGS sequence"/>
</dbReference>
<feature type="compositionally biased region" description="Polar residues" evidence="1">
    <location>
        <begin position="145"/>
        <end position="156"/>
    </location>
</feature>
<accession>A0A2H3E8E9</accession>
<protein>
    <submittedName>
        <fullName evidence="2">Uncharacterized protein</fullName>
    </submittedName>
</protein>
<name>A0A2H3E8E9_ARMGA</name>
<sequence>MAEPTDPAELAVLQAYDDAFRKLIDLQEHLPDMDTEGAVDAWAGINSRAWHGVETTLVETLLNIQEDSITIAFVEYNELVAHARQSGIRLFPLPIPDAPARRQTPVLRAGSQASLSPFQMRQKSVAPLTTPRPPTPTKEKTPVPSQHSLPREQTPTSPSPKKAISSSDSTWAIPVRRLASSKANSGASATKSSTGLLFLGLRETDSCREGSPWGAYNISSSRRPGWGTPAWSTPSPSDSDSSSSSKLSFGLSFGPATLLPSSLPLNDTVVDFPTQNTLAQPSNAGLLAVDASSRPNVIPQGAGSNAPSQDNESEQGQGTPVGDAFEVAVTEPTTGNDNVPIPPSRTAFDREANPPPYVCQEPEISFVFDDITGDWDPYPTILLPRPQRSALTEQEVHRSSRPRASPVGHDAAYLAAAQGSKPMMGLRLPWQWQHQLETRLGN</sequence>
<feature type="compositionally biased region" description="Polar residues" evidence="1">
    <location>
        <begin position="302"/>
        <end position="318"/>
    </location>
</feature>
<feature type="region of interest" description="Disordered" evidence="1">
    <location>
        <begin position="209"/>
        <end position="247"/>
    </location>
</feature>
<dbReference type="OrthoDB" id="3106592at2759"/>
<dbReference type="AlphaFoldDB" id="A0A2H3E8E9"/>
<feature type="compositionally biased region" description="Low complexity" evidence="1">
    <location>
        <begin position="232"/>
        <end position="247"/>
    </location>
</feature>
<organism evidence="2 3">
    <name type="scientific">Armillaria gallica</name>
    <name type="common">Bulbous honey fungus</name>
    <name type="synonym">Armillaria bulbosa</name>
    <dbReference type="NCBI Taxonomy" id="47427"/>
    <lineage>
        <taxon>Eukaryota</taxon>
        <taxon>Fungi</taxon>
        <taxon>Dikarya</taxon>
        <taxon>Basidiomycota</taxon>
        <taxon>Agaricomycotina</taxon>
        <taxon>Agaricomycetes</taxon>
        <taxon>Agaricomycetidae</taxon>
        <taxon>Agaricales</taxon>
        <taxon>Marasmiineae</taxon>
        <taxon>Physalacriaceae</taxon>
        <taxon>Armillaria</taxon>
    </lineage>
</organism>
<keyword evidence="3" id="KW-1185">Reference proteome</keyword>
<gene>
    <name evidence="2" type="ORF">ARMGADRAFT_1077433</name>
</gene>
<proteinExistence type="predicted"/>
<evidence type="ECO:0000313" key="2">
    <source>
        <dbReference type="EMBL" id="PBK95926.1"/>
    </source>
</evidence>
<feature type="region of interest" description="Disordered" evidence="1">
    <location>
        <begin position="294"/>
        <end position="320"/>
    </location>
</feature>
<reference evidence="3" key="1">
    <citation type="journal article" date="2017" name="Nat. Ecol. Evol.">
        <title>Genome expansion and lineage-specific genetic innovations in the forest pathogenic fungi Armillaria.</title>
        <authorList>
            <person name="Sipos G."/>
            <person name="Prasanna A.N."/>
            <person name="Walter M.C."/>
            <person name="O'Connor E."/>
            <person name="Balint B."/>
            <person name="Krizsan K."/>
            <person name="Kiss B."/>
            <person name="Hess J."/>
            <person name="Varga T."/>
            <person name="Slot J."/>
            <person name="Riley R."/>
            <person name="Boka B."/>
            <person name="Rigling D."/>
            <person name="Barry K."/>
            <person name="Lee J."/>
            <person name="Mihaltcheva S."/>
            <person name="LaButti K."/>
            <person name="Lipzen A."/>
            <person name="Waldron R."/>
            <person name="Moloney N.M."/>
            <person name="Sperisen C."/>
            <person name="Kredics L."/>
            <person name="Vagvoelgyi C."/>
            <person name="Patrignani A."/>
            <person name="Fitzpatrick D."/>
            <person name="Nagy I."/>
            <person name="Doyle S."/>
            <person name="Anderson J.B."/>
            <person name="Grigoriev I.V."/>
            <person name="Gueldener U."/>
            <person name="Muensterkoetter M."/>
            <person name="Nagy L.G."/>
        </authorList>
    </citation>
    <scope>NUCLEOTIDE SEQUENCE [LARGE SCALE GENOMIC DNA]</scope>
    <source>
        <strain evidence="3">Ar21-2</strain>
    </source>
</reference>